<protein>
    <submittedName>
        <fullName evidence="1">Uncharacterized protein</fullName>
    </submittedName>
</protein>
<keyword evidence="2" id="KW-1185">Reference proteome</keyword>
<reference evidence="1 2" key="1">
    <citation type="journal article" date="2012" name="Genome Biol.">
        <title>Sequencing three crocodilian genomes to illuminate the evolution of archosaurs and amniotes.</title>
        <authorList>
            <person name="St John J.A."/>
            <person name="Braun E.L."/>
            <person name="Isberg S.R."/>
            <person name="Miles L.G."/>
            <person name="Chong A.Y."/>
            <person name="Gongora J."/>
            <person name="Dalzell P."/>
            <person name="Moran C."/>
            <person name="Bed'hom B."/>
            <person name="Abzhanov A."/>
            <person name="Burgess S.C."/>
            <person name="Cooksey A.M."/>
            <person name="Castoe T.A."/>
            <person name="Crawford N.G."/>
            <person name="Densmore L.D."/>
            <person name="Drew J.C."/>
            <person name="Edwards S.V."/>
            <person name="Faircloth B.C."/>
            <person name="Fujita M.K."/>
            <person name="Greenwold M.J."/>
            <person name="Hoffmann F.G."/>
            <person name="Howard J.M."/>
            <person name="Iguchi T."/>
            <person name="Janes D.E."/>
            <person name="Khan S.Y."/>
            <person name="Kohno S."/>
            <person name="de Koning A.J."/>
            <person name="Lance S.L."/>
            <person name="McCarthy F.M."/>
            <person name="McCormack J.E."/>
            <person name="Merchant M.E."/>
            <person name="Peterson D.G."/>
            <person name="Pollock D.D."/>
            <person name="Pourmand N."/>
            <person name="Raney B.J."/>
            <person name="Roessler K.A."/>
            <person name="Sanford J.R."/>
            <person name="Sawyer R.H."/>
            <person name="Schmidt C.J."/>
            <person name="Triplett E.W."/>
            <person name="Tuberville T.D."/>
            <person name="Venegas-Anaya M."/>
            <person name="Howard J.T."/>
            <person name="Jarvis E.D."/>
            <person name="Guillette L.J.Jr."/>
            <person name="Glenn T.C."/>
            <person name="Green R.E."/>
            <person name="Ray D.A."/>
        </authorList>
    </citation>
    <scope>NUCLEOTIDE SEQUENCE [LARGE SCALE GENOMIC DNA]</scope>
    <source>
        <strain evidence="1">KSC_2009_1</strain>
    </source>
</reference>
<accession>A0A151NCW4</accession>
<organism evidence="1 2">
    <name type="scientific">Alligator mississippiensis</name>
    <name type="common">American alligator</name>
    <dbReference type="NCBI Taxonomy" id="8496"/>
    <lineage>
        <taxon>Eukaryota</taxon>
        <taxon>Metazoa</taxon>
        <taxon>Chordata</taxon>
        <taxon>Craniata</taxon>
        <taxon>Vertebrata</taxon>
        <taxon>Euteleostomi</taxon>
        <taxon>Archelosauria</taxon>
        <taxon>Archosauria</taxon>
        <taxon>Crocodylia</taxon>
        <taxon>Alligatoridae</taxon>
        <taxon>Alligatorinae</taxon>
        <taxon>Alligator</taxon>
    </lineage>
</organism>
<proteinExistence type="predicted"/>
<dbReference type="Proteomes" id="UP000050525">
    <property type="component" value="Unassembled WGS sequence"/>
</dbReference>
<dbReference type="AlphaFoldDB" id="A0A151NCW4"/>
<name>A0A151NCW4_ALLMI</name>
<sequence length="142" mass="16018">MVIVDPGKKLKGWRELPDTLLAICQTLIPYSKNSTALPSPRFPDPSWDNAHLYDMFGHAVAQLELAPTDKACQRQHCAAGPFPGDRWPLRMRNKNQKMIKLPLTLTKLSRWLPRGLNFNFPFGFYYTRCSLSSGAEEVPGAS</sequence>
<dbReference type="EMBL" id="AKHW03003364">
    <property type="protein sequence ID" value="KYO34654.1"/>
    <property type="molecule type" value="Genomic_DNA"/>
</dbReference>
<comment type="caution">
    <text evidence="1">The sequence shown here is derived from an EMBL/GenBank/DDBJ whole genome shotgun (WGS) entry which is preliminary data.</text>
</comment>
<evidence type="ECO:0000313" key="2">
    <source>
        <dbReference type="Proteomes" id="UP000050525"/>
    </source>
</evidence>
<evidence type="ECO:0000313" key="1">
    <source>
        <dbReference type="EMBL" id="KYO34654.1"/>
    </source>
</evidence>
<gene>
    <name evidence="1" type="ORF">Y1Q_0015445</name>
</gene>